<protein>
    <submittedName>
        <fullName evidence="7">Protein kinase</fullName>
    </submittedName>
</protein>
<dbReference type="SMART" id="SM00220">
    <property type="entry name" value="S_TKc"/>
    <property type="match status" value="1"/>
</dbReference>
<keyword evidence="1" id="KW-0723">Serine/threonine-protein kinase</keyword>
<dbReference type="GO" id="GO:0016301">
    <property type="term" value="F:kinase activity"/>
    <property type="evidence" value="ECO:0007669"/>
    <property type="project" value="UniProtKB-KW"/>
</dbReference>
<dbReference type="Proteomes" id="UP001596472">
    <property type="component" value="Unassembled WGS sequence"/>
</dbReference>
<dbReference type="PROSITE" id="PS50011">
    <property type="entry name" value="PROTEIN_KINASE_DOM"/>
    <property type="match status" value="1"/>
</dbReference>
<proteinExistence type="predicted"/>
<evidence type="ECO:0000313" key="7">
    <source>
        <dbReference type="EMBL" id="MFC7335994.1"/>
    </source>
</evidence>
<organism evidence="7 8">
    <name type="scientific">Haloferula chungangensis</name>
    <dbReference type="NCBI Taxonomy" id="1048331"/>
    <lineage>
        <taxon>Bacteria</taxon>
        <taxon>Pseudomonadati</taxon>
        <taxon>Verrucomicrobiota</taxon>
        <taxon>Verrucomicrobiia</taxon>
        <taxon>Verrucomicrobiales</taxon>
        <taxon>Verrucomicrobiaceae</taxon>
        <taxon>Haloferula</taxon>
    </lineage>
</organism>
<keyword evidence="3" id="KW-0547">Nucleotide-binding</keyword>
<keyword evidence="5" id="KW-0067">ATP-binding</keyword>
<evidence type="ECO:0000256" key="1">
    <source>
        <dbReference type="ARBA" id="ARBA00022527"/>
    </source>
</evidence>
<dbReference type="InterPro" id="IPR000719">
    <property type="entry name" value="Prot_kinase_dom"/>
</dbReference>
<keyword evidence="8" id="KW-1185">Reference proteome</keyword>
<comment type="caution">
    <text evidence="7">The sequence shown here is derived from an EMBL/GenBank/DDBJ whole genome shotgun (WGS) entry which is preliminary data.</text>
</comment>
<accession>A0ABW2L2P1</accession>
<evidence type="ECO:0000256" key="2">
    <source>
        <dbReference type="ARBA" id="ARBA00022679"/>
    </source>
</evidence>
<keyword evidence="4 7" id="KW-0418">Kinase</keyword>
<dbReference type="RefSeq" id="WP_379708663.1">
    <property type="nucleotide sequence ID" value="NZ_JBHTBS010000001.1"/>
</dbReference>
<dbReference type="InterPro" id="IPR011009">
    <property type="entry name" value="Kinase-like_dom_sf"/>
</dbReference>
<gene>
    <name evidence="7" type="ORF">ACFQY0_02290</name>
</gene>
<evidence type="ECO:0000256" key="4">
    <source>
        <dbReference type="ARBA" id="ARBA00022777"/>
    </source>
</evidence>
<name>A0ABW2L2P1_9BACT</name>
<dbReference type="PANTHER" id="PTHR24351">
    <property type="entry name" value="RIBOSOMAL PROTEIN S6 KINASE"/>
    <property type="match status" value="1"/>
</dbReference>
<feature type="domain" description="Protein kinase" evidence="6">
    <location>
        <begin position="18"/>
        <end position="306"/>
    </location>
</feature>
<dbReference type="SUPFAM" id="SSF56112">
    <property type="entry name" value="Protein kinase-like (PK-like)"/>
    <property type="match status" value="1"/>
</dbReference>
<dbReference type="Pfam" id="PF00069">
    <property type="entry name" value="Pkinase"/>
    <property type="match status" value="1"/>
</dbReference>
<evidence type="ECO:0000256" key="3">
    <source>
        <dbReference type="ARBA" id="ARBA00022741"/>
    </source>
</evidence>
<sequence length="444" mass="49658">MSLKLGDVVRARVSGNELTVKKKLGEGTQGVAYLVEAPDGQEVVKWYFRTQATADQREAIERLVNRGKPRGGGGERFVWPKDIVTSSGDTATFGYLMPVIDTSRFVELNAIQAKRHPQPNIPELCRISYNIADSFSDLHLSGYCYRDISLGNLLFDPRTGEVLICDNDNVGIDRQSESAILGTPEFMAPEVIRGEETPSTITDQHSLAVLLFNLWMWHHPFHGIKEYQIRSWDIPAKTKIYGTEPVFIFDPEDASNRLPDEPGYITALKRWKICPPSLKKAFTTSFTRGLREPGSRVTEGNWKAIFSSLHDNRLKCGGCGAINLWSEGIHMMQCWNCDEGIAIPMRIVINNGMTRSALLVDEGRNVFVRHVRPTEEQRSKEPIGEIVRNPNDPSMLGLRNLTELPWIVSFGDDVQKEVPPGRSAPLNRSMQLNLGSGASASIEH</sequence>
<reference evidence="8" key="1">
    <citation type="journal article" date="2019" name="Int. J. Syst. Evol. Microbiol.">
        <title>The Global Catalogue of Microorganisms (GCM) 10K type strain sequencing project: providing services to taxonomists for standard genome sequencing and annotation.</title>
        <authorList>
            <consortium name="The Broad Institute Genomics Platform"/>
            <consortium name="The Broad Institute Genome Sequencing Center for Infectious Disease"/>
            <person name="Wu L."/>
            <person name="Ma J."/>
        </authorList>
    </citation>
    <scope>NUCLEOTIDE SEQUENCE [LARGE SCALE GENOMIC DNA]</scope>
    <source>
        <strain evidence="8">CGMCC 4.1467</strain>
    </source>
</reference>
<evidence type="ECO:0000256" key="5">
    <source>
        <dbReference type="ARBA" id="ARBA00022840"/>
    </source>
</evidence>
<keyword evidence="2" id="KW-0808">Transferase</keyword>
<dbReference type="EMBL" id="JBHTBS010000001">
    <property type="protein sequence ID" value="MFC7335994.1"/>
    <property type="molecule type" value="Genomic_DNA"/>
</dbReference>
<dbReference type="Gene3D" id="1.10.510.10">
    <property type="entry name" value="Transferase(Phosphotransferase) domain 1"/>
    <property type="match status" value="1"/>
</dbReference>
<evidence type="ECO:0000313" key="8">
    <source>
        <dbReference type="Proteomes" id="UP001596472"/>
    </source>
</evidence>
<evidence type="ECO:0000259" key="6">
    <source>
        <dbReference type="PROSITE" id="PS50011"/>
    </source>
</evidence>